<dbReference type="EMBL" id="JAAGLI010001061">
    <property type="protein sequence ID" value="NEA28555.1"/>
    <property type="molecule type" value="Genomic_DNA"/>
</dbReference>
<evidence type="ECO:0000259" key="1">
    <source>
        <dbReference type="PROSITE" id="PS51733"/>
    </source>
</evidence>
<dbReference type="Gene3D" id="3.30.930.10">
    <property type="entry name" value="Bira Bifunctional Protein, Domain 2"/>
    <property type="match status" value="1"/>
</dbReference>
<dbReference type="Proteomes" id="UP000475532">
    <property type="component" value="Unassembled WGS sequence"/>
</dbReference>
<feature type="domain" description="BPL/LPL catalytic" evidence="1">
    <location>
        <begin position="128"/>
        <end position="320"/>
    </location>
</feature>
<accession>A0A6L9QST0</accession>
<sequence length="349" mass="37954">MHGEYKVPGGKLVVADIDVVDGLLREPRISGDFFLEPDEALDAINGVLDGLPAALDAKAIGVRVQAALPRGTVMLGLTAEAVGIAVRRAITRASDWRDHDWRLVHEPPQEPALHMALDQVLAEEVGAGRRPPTLRVWEWASPAVVIGSFQSLRNEVDAEAAGRHGVEVVRRISGGGAMFIEPGNTITYSLYAPQSLVAGMSFAESYAFLDDWVLGALGELGIRAWYQPLNDITSDNGKIAGAAQKRLASGAVLHHVTMAYDIDAAKMTQVLRIGREKISDKGIASAVKRVDPLRRQTGLPREEIIDRMIAHFRARYGLTGDRVGEDELRLAGKYVTDKFATAEWTARIP</sequence>
<reference evidence="2 3" key="1">
    <citation type="submission" date="2020-01" db="EMBL/GenBank/DDBJ databases">
        <title>Insect and environment-associated Actinomycetes.</title>
        <authorList>
            <person name="Currrie C."/>
            <person name="Chevrette M."/>
            <person name="Carlson C."/>
            <person name="Stubbendieck R."/>
            <person name="Wendt-Pienkowski E."/>
        </authorList>
    </citation>
    <scope>NUCLEOTIDE SEQUENCE [LARGE SCALE GENOMIC DNA]</scope>
    <source>
        <strain evidence="2 3">SID10258</strain>
    </source>
</reference>
<proteinExistence type="predicted"/>
<dbReference type="PANTHER" id="PTHR43679">
    <property type="entry name" value="OCTANOYLTRANSFERASE LIPM-RELATED"/>
    <property type="match status" value="1"/>
</dbReference>
<comment type="caution">
    <text evidence="2">The sequence shown here is derived from an EMBL/GenBank/DDBJ whole genome shotgun (WGS) entry which is preliminary data.</text>
</comment>
<dbReference type="CDD" id="cd16443">
    <property type="entry name" value="LplA"/>
    <property type="match status" value="1"/>
</dbReference>
<name>A0A6L9QST0_9ACTN</name>
<dbReference type="Gene3D" id="3.30.390.50">
    <property type="entry name" value="CO dehydrogenase flavoprotein, C-terminal domain"/>
    <property type="match status" value="1"/>
</dbReference>
<dbReference type="SUPFAM" id="SSF55681">
    <property type="entry name" value="Class II aaRS and biotin synthetases"/>
    <property type="match status" value="1"/>
</dbReference>
<organism evidence="2 3">
    <name type="scientific">Actinomadura bangladeshensis</name>
    <dbReference type="NCBI Taxonomy" id="453573"/>
    <lineage>
        <taxon>Bacteria</taxon>
        <taxon>Bacillati</taxon>
        <taxon>Actinomycetota</taxon>
        <taxon>Actinomycetes</taxon>
        <taxon>Streptosporangiales</taxon>
        <taxon>Thermomonosporaceae</taxon>
        <taxon>Actinomadura</taxon>
    </lineage>
</organism>
<dbReference type="GO" id="GO:0016874">
    <property type="term" value="F:ligase activity"/>
    <property type="evidence" value="ECO:0007669"/>
    <property type="project" value="UniProtKB-KW"/>
</dbReference>
<evidence type="ECO:0000313" key="3">
    <source>
        <dbReference type="Proteomes" id="UP000475532"/>
    </source>
</evidence>
<evidence type="ECO:0000313" key="2">
    <source>
        <dbReference type="EMBL" id="NEA28555.1"/>
    </source>
</evidence>
<protein>
    <submittedName>
        <fullName evidence="2">Lipoate--protein ligase family protein</fullName>
    </submittedName>
</protein>
<dbReference type="PANTHER" id="PTHR43679:SF2">
    <property type="entry name" value="OCTANOYL-[GCVH]:PROTEIN N-OCTANOYLTRANSFERASE"/>
    <property type="match status" value="1"/>
</dbReference>
<keyword evidence="2" id="KW-0436">Ligase</keyword>
<dbReference type="InterPro" id="IPR050664">
    <property type="entry name" value="Octanoyltrans_LipM/LipL"/>
</dbReference>
<dbReference type="PROSITE" id="PS51733">
    <property type="entry name" value="BPL_LPL_CATALYTIC"/>
    <property type="match status" value="1"/>
</dbReference>
<dbReference type="RefSeq" id="WP_163062995.1">
    <property type="nucleotide sequence ID" value="NZ_JAAGLI010001061.1"/>
</dbReference>
<dbReference type="InterPro" id="IPR045864">
    <property type="entry name" value="aa-tRNA-synth_II/BPL/LPL"/>
</dbReference>
<dbReference type="InterPro" id="IPR004143">
    <property type="entry name" value="BPL_LPL_catalytic"/>
</dbReference>
<dbReference type="Pfam" id="PF21948">
    <property type="entry name" value="LplA-B_cat"/>
    <property type="match status" value="1"/>
</dbReference>
<dbReference type="AlphaFoldDB" id="A0A6L9QST0"/>
<gene>
    <name evidence="2" type="ORF">G3I70_39565</name>
</gene>